<keyword evidence="9" id="KW-1185">Reference proteome</keyword>
<feature type="domain" description="EamA" evidence="7">
    <location>
        <begin position="166"/>
        <end position="298"/>
    </location>
</feature>
<dbReference type="InterPro" id="IPR050638">
    <property type="entry name" value="AA-Vitamin_Transporters"/>
</dbReference>
<evidence type="ECO:0000259" key="7">
    <source>
        <dbReference type="Pfam" id="PF00892"/>
    </source>
</evidence>
<dbReference type="OrthoDB" id="5242975at2"/>
<evidence type="ECO:0000256" key="3">
    <source>
        <dbReference type="ARBA" id="ARBA00022692"/>
    </source>
</evidence>
<comment type="subcellular location">
    <subcellularLocation>
        <location evidence="1">Membrane</location>
        <topology evidence="1">Multi-pass membrane protein</topology>
    </subcellularLocation>
</comment>
<name>A0A5B8U386_9ACTN</name>
<feature type="transmembrane region" description="Helical" evidence="6">
    <location>
        <begin position="262"/>
        <end position="282"/>
    </location>
</feature>
<proteinExistence type="inferred from homology"/>
<feature type="transmembrane region" description="Helical" evidence="6">
    <location>
        <begin position="224"/>
        <end position="250"/>
    </location>
</feature>
<comment type="similarity">
    <text evidence="2">Belongs to the EamA transporter family.</text>
</comment>
<feature type="transmembrane region" description="Helical" evidence="6">
    <location>
        <begin position="288"/>
        <end position="305"/>
    </location>
</feature>
<evidence type="ECO:0000256" key="4">
    <source>
        <dbReference type="ARBA" id="ARBA00022989"/>
    </source>
</evidence>
<evidence type="ECO:0000256" key="2">
    <source>
        <dbReference type="ARBA" id="ARBA00007362"/>
    </source>
</evidence>
<feature type="transmembrane region" description="Helical" evidence="6">
    <location>
        <begin position="141"/>
        <end position="160"/>
    </location>
</feature>
<dbReference type="InterPro" id="IPR037185">
    <property type="entry name" value="EmrE-like"/>
</dbReference>
<accession>A0A5B8U386</accession>
<dbReference type="KEGG" id="bsol:FSW04_08015"/>
<keyword evidence="5 6" id="KW-0472">Membrane</keyword>
<dbReference type="InterPro" id="IPR000620">
    <property type="entry name" value="EamA_dom"/>
</dbReference>
<gene>
    <name evidence="8" type="ORF">FSW04_08015</name>
</gene>
<evidence type="ECO:0000313" key="8">
    <source>
        <dbReference type="EMBL" id="QEC47527.1"/>
    </source>
</evidence>
<dbReference type="PANTHER" id="PTHR32322">
    <property type="entry name" value="INNER MEMBRANE TRANSPORTER"/>
    <property type="match status" value="1"/>
</dbReference>
<dbReference type="SUPFAM" id="SSF103481">
    <property type="entry name" value="Multidrug resistance efflux transporter EmrE"/>
    <property type="match status" value="2"/>
</dbReference>
<dbReference type="AlphaFoldDB" id="A0A5B8U386"/>
<dbReference type="Pfam" id="PF00892">
    <property type="entry name" value="EamA"/>
    <property type="match status" value="2"/>
</dbReference>
<feature type="transmembrane region" description="Helical" evidence="6">
    <location>
        <begin position="196"/>
        <end position="218"/>
    </location>
</feature>
<keyword evidence="4 6" id="KW-1133">Transmembrane helix</keyword>
<dbReference type="Proteomes" id="UP000321805">
    <property type="component" value="Chromosome"/>
</dbReference>
<dbReference type="EMBL" id="CP042430">
    <property type="protein sequence ID" value="QEC47527.1"/>
    <property type="molecule type" value="Genomic_DNA"/>
</dbReference>
<protein>
    <submittedName>
        <fullName evidence="8">DMT family transporter</fullName>
    </submittedName>
</protein>
<feature type="transmembrane region" description="Helical" evidence="6">
    <location>
        <begin position="166"/>
        <end position="184"/>
    </location>
</feature>
<feature type="transmembrane region" description="Helical" evidence="6">
    <location>
        <begin position="107"/>
        <end position="129"/>
    </location>
</feature>
<sequence>MALVSTSSLATSAGSPSASEGVQFVGLAVVWGTSFLLIKVAEHSFAPMQVGFGRALVGAVTLALFAAARSQRLPRSPQTWAHLFVAGALLNAVPFALFAYGEEHTSSILAGIWSATSPLFTLPVAIALIRDEHGDRRRVSGLILGFIGVLVVLGAWNGLGKTSVEGNLLCLGAAASFGFGYAYTRRFLSGRPEGSLSLTTAQVGCAALQLAIVTALVTTPPHRVHADAAACIAALGVLGTGVAYVLNYGLIRTFGATNASTVTYLIPIFSTFSGVVLLHETFAANQPLGAAVILLGAATAQGRLGRRRGRPPR</sequence>
<reference evidence="8 9" key="1">
    <citation type="journal article" date="2018" name="J. Microbiol.">
        <title>Baekduia soli gen. nov., sp. nov., a novel bacterium isolated from the soil of Baekdu Mountain and proposal of a novel family name, Baekduiaceae fam. nov.</title>
        <authorList>
            <person name="An D.S."/>
            <person name="Siddiqi M.Z."/>
            <person name="Kim K.H."/>
            <person name="Yu H.S."/>
            <person name="Im W.T."/>
        </authorList>
    </citation>
    <scope>NUCLEOTIDE SEQUENCE [LARGE SCALE GENOMIC DNA]</scope>
    <source>
        <strain evidence="8 9">BR7-21</strain>
    </source>
</reference>
<evidence type="ECO:0000313" key="9">
    <source>
        <dbReference type="Proteomes" id="UP000321805"/>
    </source>
</evidence>
<feature type="transmembrane region" description="Helical" evidence="6">
    <location>
        <begin position="80"/>
        <end position="101"/>
    </location>
</feature>
<evidence type="ECO:0000256" key="6">
    <source>
        <dbReference type="SAM" id="Phobius"/>
    </source>
</evidence>
<dbReference type="GO" id="GO:0016020">
    <property type="term" value="C:membrane"/>
    <property type="evidence" value="ECO:0007669"/>
    <property type="project" value="UniProtKB-SubCell"/>
</dbReference>
<keyword evidence="3 6" id="KW-0812">Transmembrane</keyword>
<feature type="domain" description="EamA" evidence="7">
    <location>
        <begin position="25"/>
        <end position="153"/>
    </location>
</feature>
<dbReference type="PANTHER" id="PTHR32322:SF9">
    <property type="entry name" value="AMINO-ACID METABOLITE EFFLUX PUMP-RELATED"/>
    <property type="match status" value="1"/>
</dbReference>
<feature type="transmembrane region" description="Helical" evidence="6">
    <location>
        <begin position="45"/>
        <end position="68"/>
    </location>
</feature>
<organism evidence="8 9">
    <name type="scientific">Baekduia soli</name>
    <dbReference type="NCBI Taxonomy" id="496014"/>
    <lineage>
        <taxon>Bacteria</taxon>
        <taxon>Bacillati</taxon>
        <taxon>Actinomycetota</taxon>
        <taxon>Thermoleophilia</taxon>
        <taxon>Solirubrobacterales</taxon>
        <taxon>Baekduiaceae</taxon>
        <taxon>Baekduia</taxon>
    </lineage>
</organism>
<evidence type="ECO:0000256" key="5">
    <source>
        <dbReference type="ARBA" id="ARBA00023136"/>
    </source>
</evidence>
<evidence type="ECO:0000256" key="1">
    <source>
        <dbReference type="ARBA" id="ARBA00004141"/>
    </source>
</evidence>